<evidence type="ECO:0000313" key="3">
    <source>
        <dbReference type="Proteomes" id="UP000580250"/>
    </source>
</evidence>
<sequence length="204" mass="23488">MVSKIIFIKQQIFNIFIQKYLQQYSLFLFILFLVKIPENALALDCIQCDRQALWYSPEENERHISRCQKGLIPSTKCMNSSHTHCIYSYYRQSGVITVTERRCGTVEEISGCTLYKSLRRAKRHFIGGTGTDINVGNSPASHRRRETGPLVVEVCTSGCQEDGCVSGGIRQKYGEWTVLGFLLTIILVLRYFNGEEMIMERRRK</sequence>
<evidence type="ECO:0000256" key="1">
    <source>
        <dbReference type="SAM" id="Phobius"/>
    </source>
</evidence>
<feature type="transmembrane region" description="Helical" evidence="1">
    <location>
        <begin position="173"/>
        <end position="193"/>
    </location>
</feature>
<keyword evidence="1" id="KW-1133">Transmembrane helix</keyword>
<dbReference type="OrthoDB" id="5792770at2759"/>
<organism evidence="2 3">
    <name type="scientific">Meloidogyne enterolobii</name>
    <name type="common">Root-knot nematode worm</name>
    <name type="synonym">Meloidogyne mayaguensis</name>
    <dbReference type="NCBI Taxonomy" id="390850"/>
    <lineage>
        <taxon>Eukaryota</taxon>
        <taxon>Metazoa</taxon>
        <taxon>Ecdysozoa</taxon>
        <taxon>Nematoda</taxon>
        <taxon>Chromadorea</taxon>
        <taxon>Rhabditida</taxon>
        <taxon>Tylenchina</taxon>
        <taxon>Tylenchomorpha</taxon>
        <taxon>Tylenchoidea</taxon>
        <taxon>Meloidogynidae</taxon>
        <taxon>Meloidogyninae</taxon>
        <taxon>Meloidogyne</taxon>
    </lineage>
</organism>
<keyword evidence="1" id="KW-0812">Transmembrane</keyword>
<comment type="caution">
    <text evidence="2">The sequence shown here is derived from an EMBL/GenBank/DDBJ whole genome shotgun (WGS) entry which is preliminary data.</text>
</comment>
<gene>
    <name evidence="2" type="ORF">MENT_LOCUS16360</name>
</gene>
<proteinExistence type="predicted"/>
<dbReference type="AlphaFoldDB" id="A0A6V7USU0"/>
<accession>A0A6V7USU0</accession>
<evidence type="ECO:0000313" key="2">
    <source>
        <dbReference type="EMBL" id="CAD2164050.1"/>
    </source>
</evidence>
<reference evidence="2 3" key="1">
    <citation type="submission" date="2020-08" db="EMBL/GenBank/DDBJ databases">
        <authorList>
            <person name="Koutsovoulos G."/>
            <person name="Danchin GJ E."/>
        </authorList>
    </citation>
    <scope>NUCLEOTIDE SEQUENCE [LARGE SCALE GENOMIC DNA]</scope>
</reference>
<dbReference type="EMBL" id="CAJEWN010000101">
    <property type="protein sequence ID" value="CAD2164050.1"/>
    <property type="molecule type" value="Genomic_DNA"/>
</dbReference>
<name>A0A6V7USU0_MELEN</name>
<protein>
    <submittedName>
        <fullName evidence="2">Uncharacterized protein</fullName>
    </submittedName>
</protein>
<dbReference type="Proteomes" id="UP000580250">
    <property type="component" value="Unassembled WGS sequence"/>
</dbReference>
<keyword evidence="1" id="KW-0472">Membrane</keyword>